<dbReference type="InterPro" id="IPR036361">
    <property type="entry name" value="SAP_dom_sf"/>
</dbReference>
<sequence>MVCLYASRTNIADRNTPTRAAATPVHGNRFAFIDTRSTQIGERGIRPADKTDIYCFFPLRLTPDKLPEVMAGKYMNELTAAELRYECSQRGLPEGGSKDALEIRLEQHFTSLGIPANSARFQPVETTRQQELDTDENPAYNAGHTEPSTGERTPALRPLDVTHPTPTKTAQQAADLVQAARGIIQEARQTAENTPHRHSLESRLTMLENYMARFGEDQRRIAETMRRLELGTSRPTPEPQPERANTGEPESPPADSAQQQTHTHATNNTEYGTRCPAARESPSADNRRTDRNVTFDNASYSSPHATTHPPAYMTQSTLIPYDEVRTVKYSLPEFHGTTPEDPVQFIHKAESILYNTHIDRAGWTSIVEPQLKGA</sequence>
<feature type="domain" description="SAP" evidence="2">
    <location>
        <begin position="75"/>
        <end position="109"/>
    </location>
</feature>
<feature type="compositionally biased region" description="Low complexity" evidence="1">
    <location>
        <begin position="257"/>
        <end position="269"/>
    </location>
</feature>
<feature type="non-terminal residue" evidence="3">
    <location>
        <position position="374"/>
    </location>
</feature>
<dbReference type="Gene3D" id="1.10.720.30">
    <property type="entry name" value="SAP domain"/>
    <property type="match status" value="1"/>
</dbReference>
<comment type="caution">
    <text evidence="3">The sequence shown here is derived from an EMBL/GenBank/DDBJ whole genome shotgun (WGS) entry which is preliminary data.</text>
</comment>
<dbReference type="PROSITE" id="PS50800">
    <property type="entry name" value="SAP"/>
    <property type="match status" value="1"/>
</dbReference>
<evidence type="ECO:0000313" key="3">
    <source>
        <dbReference type="EMBL" id="KAF0705866.1"/>
    </source>
</evidence>
<keyword evidence="4" id="KW-1185">Reference proteome</keyword>
<feature type="region of interest" description="Disordered" evidence="1">
    <location>
        <begin position="124"/>
        <end position="155"/>
    </location>
</feature>
<reference evidence="3 4" key="1">
    <citation type="submission" date="2019-08" db="EMBL/GenBank/DDBJ databases">
        <title>Whole genome of Aphis craccivora.</title>
        <authorList>
            <person name="Voronova N.V."/>
            <person name="Shulinski R.S."/>
            <person name="Bandarenka Y.V."/>
            <person name="Zhorov D.G."/>
            <person name="Warner D."/>
        </authorList>
    </citation>
    <scope>NUCLEOTIDE SEQUENCE [LARGE SCALE GENOMIC DNA]</scope>
    <source>
        <strain evidence="3">180601</strain>
        <tissue evidence="3">Whole Body</tissue>
    </source>
</reference>
<proteinExistence type="predicted"/>
<dbReference type="Proteomes" id="UP000478052">
    <property type="component" value="Unassembled WGS sequence"/>
</dbReference>
<dbReference type="OrthoDB" id="6643192at2759"/>
<name>A0A6G0VQS8_APHCR</name>
<dbReference type="AlphaFoldDB" id="A0A6G0VQS8"/>
<protein>
    <submittedName>
        <fullName evidence="3">SAP domain-containing protein</fullName>
    </submittedName>
</protein>
<evidence type="ECO:0000256" key="1">
    <source>
        <dbReference type="SAM" id="MobiDB-lite"/>
    </source>
</evidence>
<dbReference type="Pfam" id="PF02037">
    <property type="entry name" value="SAP"/>
    <property type="match status" value="1"/>
</dbReference>
<dbReference type="EMBL" id="VUJU01013117">
    <property type="protein sequence ID" value="KAF0705866.1"/>
    <property type="molecule type" value="Genomic_DNA"/>
</dbReference>
<feature type="compositionally biased region" description="Polar residues" evidence="1">
    <location>
        <begin position="294"/>
        <end position="305"/>
    </location>
</feature>
<accession>A0A6G0VQS8</accession>
<evidence type="ECO:0000313" key="4">
    <source>
        <dbReference type="Proteomes" id="UP000478052"/>
    </source>
</evidence>
<dbReference type="SMART" id="SM00513">
    <property type="entry name" value="SAP"/>
    <property type="match status" value="1"/>
</dbReference>
<organism evidence="3 4">
    <name type="scientific">Aphis craccivora</name>
    <name type="common">Cowpea aphid</name>
    <dbReference type="NCBI Taxonomy" id="307492"/>
    <lineage>
        <taxon>Eukaryota</taxon>
        <taxon>Metazoa</taxon>
        <taxon>Ecdysozoa</taxon>
        <taxon>Arthropoda</taxon>
        <taxon>Hexapoda</taxon>
        <taxon>Insecta</taxon>
        <taxon>Pterygota</taxon>
        <taxon>Neoptera</taxon>
        <taxon>Paraneoptera</taxon>
        <taxon>Hemiptera</taxon>
        <taxon>Sternorrhyncha</taxon>
        <taxon>Aphidomorpha</taxon>
        <taxon>Aphidoidea</taxon>
        <taxon>Aphididae</taxon>
        <taxon>Aphidini</taxon>
        <taxon>Aphis</taxon>
        <taxon>Aphis</taxon>
    </lineage>
</organism>
<gene>
    <name evidence="3" type="ORF">FWK35_00032217</name>
</gene>
<evidence type="ECO:0000259" key="2">
    <source>
        <dbReference type="PROSITE" id="PS50800"/>
    </source>
</evidence>
<feature type="region of interest" description="Disordered" evidence="1">
    <location>
        <begin position="227"/>
        <end position="312"/>
    </location>
</feature>
<dbReference type="InterPro" id="IPR003034">
    <property type="entry name" value="SAP_dom"/>
</dbReference>